<keyword evidence="2" id="KW-0812">Transmembrane</keyword>
<evidence type="ECO:0000256" key="1">
    <source>
        <dbReference type="SAM" id="MobiDB-lite"/>
    </source>
</evidence>
<dbReference type="PANTHER" id="PTHR48436">
    <property type="entry name" value="2, PUTATIVE-RELATED"/>
    <property type="match status" value="1"/>
</dbReference>
<evidence type="ECO:0000256" key="2">
    <source>
        <dbReference type="SAM" id="Phobius"/>
    </source>
</evidence>
<feature type="transmembrane region" description="Helical" evidence="2">
    <location>
        <begin position="131"/>
        <end position="152"/>
    </location>
</feature>
<reference evidence="4" key="1">
    <citation type="journal article" date="2016" name="Nature">
        <title>The genome of the seagrass Zostera marina reveals angiosperm adaptation to the sea.</title>
        <authorList>
            <person name="Olsen J.L."/>
            <person name="Rouze P."/>
            <person name="Verhelst B."/>
            <person name="Lin Y.-C."/>
            <person name="Bayer T."/>
            <person name="Collen J."/>
            <person name="Dattolo E."/>
            <person name="De Paoli E."/>
            <person name="Dittami S."/>
            <person name="Maumus F."/>
            <person name="Michel G."/>
            <person name="Kersting A."/>
            <person name="Lauritano C."/>
            <person name="Lohaus R."/>
            <person name="Toepel M."/>
            <person name="Tonon T."/>
            <person name="Vanneste K."/>
            <person name="Amirebrahimi M."/>
            <person name="Brakel J."/>
            <person name="Bostroem C."/>
            <person name="Chovatia M."/>
            <person name="Grimwood J."/>
            <person name="Jenkins J.W."/>
            <person name="Jueterbock A."/>
            <person name="Mraz A."/>
            <person name="Stam W.T."/>
            <person name="Tice H."/>
            <person name="Bornberg-Bauer E."/>
            <person name="Green P.J."/>
            <person name="Pearson G.A."/>
            <person name="Procaccini G."/>
            <person name="Duarte C.M."/>
            <person name="Schmutz J."/>
            <person name="Reusch T.B.H."/>
            <person name="Van de Peer Y."/>
        </authorList>
    </citation>
    <scope>NUCLEOTIDE SEQUENCE [LARGE SCALE GENOMIC DNA]</scope>
    <source>
        <strain evidence="4">cv. Finnish</strain>
    </source>
</reference>
<gene>
    <name evidence="3" type="ORF">ZOSMA_1G01800</name>
</gene>
<organism evidence="3 4">
    <name type="scientific">Zostera marina</name>
    <name type="common">Eelgrass</name>
    <dbReference type="NCBI Taxonomy" id="29655"/>
    <lineage>
        <taxon>Eukaryota</taxon>
        <taxon>Viridiplantae</taxon>
        <taxon>Streptophyta</taxon>
        <taxon>Embryophyta</taxon>
        <taxon>Tracheophyta</taxon>
        <taxon>Spermatophyta</taxon>
        <taxon>Magnoliopsida</taxon>
        <taxon>Liliopsida</taxon>
        <taxon>Zosteraceae</taxon>
        <taxon>Zostera</taxon>
    </lineage>
</organism>
<dbReference type="OrthoDB" id="903824at2759"/>
<evidence type="ECO:0000313" key="4">
    <source>
        <dbReference type="Proteomes" id="UP000036987"/>
    </source>
</evidence>
<proteinExistence type="predicted"/>
<keyword evidence="2" id="KW-1133">Transmembrane helix</keyword>
<dbReference type="AlphaFoldDB" id="A0A0K9PPR9"/>
<accession>A0A0K9PPR9</accession>
<dbReference type="PANTHER" id="PTHR48436:SF1">
    <property type="entry name" value="2, PUTATIVE-RELATED"/>
    <property type="match status" value="1"/>
</dbReference>
<evidence type="ECO:0000313" key="3">
    <source>
        <dbReference type="EMBL" id="KMZ70207.1"/>
    </source>
</evidence>
<dbReference type="EMBL" id="LFYR01000729">
    <property type="protein sequence ID" value="KMZ70207.1"/>
    <property type="molecule type" value="Genomic_DNA"/>
</dbReference>
<comment type="caution">
    <text evidence="3">The sequence shown here is derived from an EMBL/GenBank/DDBJ whole genome shotgun (WGS) entry which is preliminary data.</text>
</comment>
<feature type="region of interest" description="Disordered" evidence="1">
    <location>
        <begin position="1"/>
        <end position="80"/>
    </location>
</feature>
<feature type="compositionally biased region" description="Polar residues" evidence="1">
    <location>
        <begin position="70"/>
        <end position="80"/>
    </location>
</feature>
<name>A0A0K9PPR9_ZOSMR</name>
<keyword evidence="4" id="KW-1185">Reference proteome</keyword>
<dbReference type="OMA" id="MHFHAKS"/>
<feature type="compositionally biased region" description="Polar residues" evidence="1">
    <location>
        <begin position="8"/>
        <end position="19"/>
    </location>
</feature>
<dbReference type="STRING" id="29655.A0A0K9PPR9"/>
<dbReference type="Proteomes" id="UP000036987">
    <property type="component" value="Unassembled WGS sequence"/>
</dbReference>
<keyword evidence="2" id="KW-0472">Membrane</keyword>
<sequence>MVAKSESDVTSLAPSSPSRSPKRTNYYVQSPSRESHDGDKSSTMNATPVYNNSPMESPTHPSYEGRHSRNSSGSRFSGTLRSWSGRKFQRKSTGGGGMTMRNDKGWPECNVIQEEGVYKDEDKILQRRIQIFIGFLAFVLFFTALCLIIWGATKQYMPEFKVKRLLVDDFYIGEGTDNTGVPTNLVTANLSLVLNVYNSAPTFGIHVSSSPINLMYSEIAISTGRIKKYYQPQKSHHSVSVLLHGEKIPLYGAGSGIALSSDGGKVPLKMEFNVTTQGYVVGKLVKTTHHKIISCAFDVDSAKTKYIKILKNTCTYT</sequence>
<protein>
    <submittedName>
        <fullName evidence="3">Harpin-induced like protein 17</fullName>
    </submittedName>
</protein>
<feature type="compositionally biased region" description="Polar residues" evidence="1">
    <location>
        <begin position="41"/>
        <end position="60"/>
    </location>
</feature>
<dbReference type="InterPro" id="IPR055276">
    <property type="entry name" value="NHL41-like"/>
</dbReference>